<accession>A0A3B0YXH9</accession>
<gene>
    <name evidence="1" type="ORF">MNBD_GAMMA13-1302</name>
</gene>
<reference evidence="1" key="1">
    <citation type="submission" date="2018-06" db="EMBL/GenBank/DDBJ databases">
        <authorList>
            <person name="Zhirakovskaya E."/>
        </authorList>
    </citation>
    <scope>NUCLEOTIDE SEQUENCE</scope>
</reference>
<protein>
    <submittedName>
        <fullName evidence="1">Uncharacterized protein</fullName>
    </submittedName>
</protein>
<proteinExistence type="predicted"/>
<organism evidence="1">
    <name type="scientific">hydrothermal vent metagenome</name>
    <dbReference type="NCBI Taxonomy" id="652676"/>
    <lineage>
        <taxon>unclassified sequences</taxon>
        <taxon>metagenomes</taxon>
        <taxon>ecological metagenomes</taxon>
    </lineage>
</organism>
<sequence length="85" mass="9478">MNYFVNVPKLSLYNLKNKLFSSGGVLAMAEVVLPAYTATAVARSASSEWVSCGFGCILQREWRRFAAILFLKSGCYPFVRSLPYT</sequence>
<dbReference type="EMBL" id="UOFK01000173">
    <property type="protein sequence ID" value="VAW78899.1"/>
    <property type="molecule type" value="Genomic_DNA"/>
</dbReference>
<evidence type="ECO:0000313" key="1">
    <source>
        <dbReference type="EMBL" id="VAW78899.1"/>
    </source>
</evidence>
<dbReference type="AlphaFoldDB" id="A0A3B0YXH9"/>
<name>A0A3B0YXH9_9ZZZZ</name>